<reference evidence="1 2" key="1">
    <citation type="journal article" date="2003" name="Proc. Natl. Acad. Sci. U.S.A.">
        <title>Complete genome sequence of the marine planctomycete Pirellula sp. strain 1.</title>
        <authorList>
            <person name="Gloeckner F.O."/>
            <person name="Kube M."/>
            <person name="Bauer M."/>
            <person name="Teeling H."/>
            <person name="Lombardot T."/>
            <person name="Ludwig W."/>
            <person name="Gade D."/>
            <person name="Beck A."/>
            <person name="Borzym K."/>
            <person name="Heitmann K."/>
            <person name="Rabus R."/>
            <person name="Schlesner H."/>
            <person name="Amann R."/>
            <person name="Reinhardt R."/>
        </authorList>
    </citation>
    <scope>NUCLEOTIDE SEQUENCE [LARGE SCALE GENOMIC DNA]</scope>
    <source>
        <strain evidence="2">DSM 10527 / NCIMB 13988 / SH1</strain>
    </source>
</reference>
<evidence type="ECO:0000313" key="1">
    <source>
        <dbReference type="EMBL" id="CAD74601.1"/>
    </source>
</evidence>
<dbReference type="KEGG" id="rba:RB6084"/>
<organism evidence="1 2">
    <name type="scientific">Rhodopirellula baltica (strain DSM 10527 / NCIMB 13988 / SH1)</name>
    <dbReference type="NCBI Taxonomy" id="243090"/>
    <lineage>
        <taxon>Bacteria</taxon>
        <taxon>Pseudomonadati</taxon>
        <taxon>Planctomycetota</taxon>
        <taxon>Planctomycetia</taxon>
        <taxon>Pirellulales</taxon>
        <taxon>Pirellulaceae</taxon>
        <taxon>Rhodopirellula</taxon>
    </lineage>
</organism>
<dbReference type="AlphaFoldDB" id="Q7UQU6"/>
<name>Q7UQU6_RHOBA</name>
<evidence type="ECO:0000313" key="2">
    <source>
        <dbReference type="Proteomes" id="UP000001025"/>
    </source>
</evidence>
<keyword evidence="2" id="KW-1185">Reference proteome</keyword>
<dbReference type="InParanoid" id="Q7UQU6"/>
<dbReference type="STRING" id="243090.RB6084"/>
<dbReference type="Proteomes" id="UP000001025">
    <property type="component" value="Chromosome"/>
</dbReference>
<dbReference type="HOGENOM" id="CLU_1634056_0_0_0"/>
<protein>
    <submittedName>
        <fullName evidence="1">Uncharacterized protein</fullName>
    </submittedName>
</protein>
<accession>Q7UQU6</accession>
<proteinExistence type="predicted"/>
<gene>
    <name evidence="1" type="ordered locus">RB6084</name>
</gene>
<dbReference type="EMBL" id="BX294143">
    <property type="protein sequence ID" value="CAD74601.1"/>
    <property type="molecule type" value="Genomic_DNA"/>
</dbReference>
<dbReference type="EnsemblBacteria" id="CAD74601">
    <property type="protein sequence ID" value="CAD74601"/>
    <property type="gene ID" value="RB6084"/>
</dbReference>
<sequence length="162" mass="17661">MKLLRRGGSRKLPGNDRTETFWCNRAGMNQQGARVVTAESNDRATSTGNWPDGRGTLGIGPLKTGFTEIVRDFGSNVAYPHGSAKACDCRSVTATRRLIAPWPAFAGPSRAVDPANGRVLRQLVANRLWSLETQAVPVHLRPRIFQSSLGRDQSGVCNFGRI</sequence>